<proteinExistence type="predicted"/>
<dbReference type="PANTHER" id="PTHR48051:SF1">
    <property type="entry name" value="RAS SUPPRESSOR PROTEIN 1"/>
    <property type="match status" value="1"/>
</dbReference>
<gene>
    <name evidence="3" type="ORF">MONBRDRAFT_10986</name>
</gene>
<organism evidence="3 4">
    <name type="scientific">Monosiga brevicollis</name>
    <name type="common">Choanoflagellate</name>
    <dbReference type="NCBI Taxonomy" id="81824"/>
    <lineage>
        <taxon>Eukaryota</taxon>
        <taxon>Choanoflagellata</taxon>
        <taxon>Craspedida</taxon>
        <taxon>Salpingoecidae</taxon>
        <taxon>Monosiga</taxon>
    </lineage>
</organism>
<evidence type="ECO:0000313" key="4">
    <source>
        <dbReference type="Proteomes" id="UP000001357"/>
    </source>
</evidence>
<accession>A9V7V2</accession>
<evidence type="ECO:0000256" key="2">
    <source>
        <dbReference type="ARBA" id="ARBA00022737"/>
    </source>
</evidence>
<keyword evidence="2" id="KW-0677">Repeat</keyword>
<dbReference type="eggNOG" id="KOG0619">
    <property type="taxonomic scope" value="Eukaryota"/>
</dbReference>
<evidence type="ECO:0000313" key="3">
    <source>
        <dbReference type="EMBL" id="EDQ86369.1"/>
    </source>
</evidence>
<reference evidence="3 4" key="1">
    <citation type="journal article" date="2008" name="Nature">
        <title>The genome of the choanoflagellate Monosiga brevicollis and the origin of metazoans.</title>
        <authorList>
            <consortium name="JGI Sequencing"/>
            <person name="King N."/>
            <person name="Westbrook M.J."/>
            <person name="Young S.L."/>
            <person name="Kuo A."/>
            <person name="Abedin M."/>
            <person name="Chapman J."/>
            <person name="Fairclough S."/>
            <person name="Hellsten U."/>
            <person name="Isogai Y."/>
            <person name="Letunic I."/>
            <person name="Marr M."/>
            <person name="Pincus D."/>
            <person name="Putnam N."/>
            <person name="Rokas A."/>
            <person name="Wright K.J."/>
            <person name="Zuzow R."/>
            <person name="Dirks W."/>
            <person name="Good M."/>
            <person name="Goodstein D."/>
            <person name="Lemons D."/>
            <person name="Li W."/>
            <person name="Lyons J.B."/>
            <person name="Morris A."/>
            <person name="Nichols S."/>
            <person name="Richter D.J."/>
            <person name="Salamov A."/>
            <person name="Bork P."/>
            <person name="Lim W.A."/>
            <person name="Manning G."/>
            <person name="Miller W.T."/>
            <person name="McGinnis W."/>
            <person name="Shapiro H."/>
            <person name="Tjian R."/>
            <person name="Grigoriev I.V."/>
            <person name="Rokhsar D."/>
        </authorList>
    </citation>
    <scope>NUCLEOTIDE SEQUENCE [LARGE SCALE GENOMIC DNA]</scope>
    <source>
        <strain evidence="4">MX1 / ATCC 50154</strain>
    </source>
</reference>
<dbReference type="PROSITE" id="PS51450">
    <property type="entry name" value="LRR"/>
    <property type="match status" value="2"/>
</dbReference>
<keyword evidence="1" id="KW-0433">Leucine-rich repeat</keyword>
<dbReference type="Gene3D" id="3.80.10.10">
    <property type="entry name" value="Ribonuclease Inhibitor"/>
    <property type="match status" value="2"/>
</dbReference>
<dbReference type="InterPro" id="IPR001611">
    <property type="entry name" value="Leu-rich_rpt"/>
</dbReference>
<protein>
    <submittedName>
        <fullName evidence="3">Uncharacterized protein</fullName>
    </submittedName>
</protein>
<name>A9V7V2_MONBE</name>
<keyword evidence="4" id="KW-1185">Reference proteome</keyword>
<dbReference type="InterPro" id="IPR050216">
    <property type="entry name" value="LRR_domain-containing"/>
</dbReference>
<dbReference type="RefSeq" id="XP_001748759.1">
    <property type="nucleotide sequence ID" value="XM_001748707.1"/>
</dbReference>
<dbReference type="Pfam" id="PF00560">
    <property type="entry name" value="LRR_1"/>
    <property type="match status" value="3"/>
</dbReference>
<dbReference type="SMART" id="SM00369">
    <property type="entry name" value="LRR_TYP"/>
    <property type="match status" value="4"/>
</dbReference>
<dbReference type="KEGG" id="mbr:MONBRDRAFT_10986"/>
<dbReference type="InParanoid" id="A9V7V2"/>
<dbReference type="AlphaFoldDB" id="A9V7V2"/>
<dbReference type="GeneID" id="5894119"/>
<dbReference type="SUPFAM" id="SSF52058">
    <property type="entry name" value="L domain-like"/>
    <property type="match status" value="1"/>
</dbReference>
<dbReference type="EMBL" id="CH991566">
    <property type="protein sequence ID" value="EDQ86369.1"/>
    <property type="molecule type" value="Genomic_DNA"/>
</dbReference>
<sequence>MAFNRSRPGAEACWTRPLQQHATLTRLELPSRQLQCVPPALGACQRLRALDLKKNQLTDLPAELANLQEVYFICSLTRLDLNNNRLTNLPESLGTGACLFLTSVIAQGQACAHFVLFDRALACAYTTLSGSQRVCPSPYPKAIRCRSCLQDMPALRELSLRSNHIAVIPSWLWQHPTLRVLSLVDNRIGQLEADLLEARCLERVDLGLNRLALYVSRPCPVQ</sequence>
<dbReference type="InterPro" id="IPR003591">
    <property type="entry name" value="Leu-rich_rpt_typical-subtyp"/>
</dbReference>
<dbReference type="STRING" id="81824.A9V7V2"/>
<dbReference type="InterPro" id="IPR032675">
    <property type="entry name" value="LRR_dom_sf"/>
</dbReference>
<evidence type="ECO:0000256" key="1">
    <source>
        <dbReference type="ARBA" id="ARBA00022614"/>
    </source>
</evidence>
<dbReference type="Proteomes" id="UP000001357">
    <property type="component" value="Unassembled WGS sequence"/>
</dbReference>
<dbReference type="PANTHER" id="PTHR48051">
    <property type="match status" value="1"/>
</dbReference>